<evidence type="ECO:0000256" key="3">
    <source>
        <dbReference type="SAM" id="SignalP"/>
    </source>
</evidence>
<feature type="chain" id="PRO_5030651632" evidence="3">
    <location>
        <begin position="23"/>
        <end position="518"/>
    </location>
</feature>
<dbReference type="Pfam" id="PF00884">
    <property type="entry name" value="Sulfatase"/>
    <property type="match status" value="1"/>
</dbReference>
<accession>A0A7W7YA39</accession>
<name>A0A7W7YA39_9BACT</name>
<evidence type="ECO:0000313" key="5">
    <source>
        <dbReference type="EMBL" id="MBB5032423.1"/>
    </source>
</evidence>
<dbReference type="PANTHER" id="PTHR45953">
    <property type="entry name" value="IDURONATE 2-SULFATASE"/>
    <property type="match status" value="1"/>
</dbReference>
<dbReference type="GO" id="GO:0046872">
    <property type="term" value="F:metal ion binding"/>
    <property type="evidence" value="ECO:0007669"/>
    <property type="project" value="UniProtKB-KW"/>
</dbReference>
<dbReference type="AlphaFoldDB" id="A0A7W7YA39"/>
<sequence>MNLFLKRHISALMLIAASGLQAQTQVGGKARPNILFIMTDQHRWDCIGANGNKIIKTPNLDRLASRGANFTHAFVSSPVCVPSRISFFTGRYAHSHKNRVNYTPLDRNEVLMQARFKEAGYSTAAVGKLHYYPPNKEEALRTGFDYAELHDGSSITDLWSDYVRWLHEALPSRKMYYRATAKDIEPGKNPFRSTLEVQYTDTAWTGERSRAVLKELLKDERPFFYYVSFWKPHSPYEVAAPYDSMYDGVEIPIPETVSIETVKNLPLPVQKLALRNGEPKLNRERLEWAYRSYYGTISHVDYEIGLLLNVLESSGKTGNTLIVFSSDHGDQLFEHAITDKNCFFDPSVRVPFMISLPGRIKNAQHDQLIETVDLLPTLLEFTGIPEPREVQGRSLAPLIADMGRNYEPHAEVFSENIIPEVITGGKTEMPFEKGQGVGGIRHPDAKMVRTERWKYCYYPEGYAELFDIKADPLETTNLAGKPDMREVEFDLRTRLLNWLINSQETDQIQNRWMLREKK</sequence>
<dbReference type="PANTHER" id="PTHR45953:SF1">
    <property type="entry name" value="IDURONATE 2-SULFATASE"/>
    <property type="match status" value="1"/>
</dbReference>
<feature type="signal peptide" evidence="3">
    <location>
        <begin position="1"/>
        <end position="22"/>
    </location>
</feature>
<dbReference type="InterPro" id="IPR017850">
    <property type="entry name" value="Alkaline_phosphatase_core_sf"/>
</dbReference>
<keyword evidence="3" id="KW-0732">Signal</keyword>
<evidence type="ECO:0000259" key="4">
    <source>
        <dbReference type="Pfam" id="PF00884"/>
    </source>
</evidence>
<organism evidence="5 6">
    <name type="scientific">Prosthecobacter vanneervenii</name>
    <dbReference type="NCBI Taxonomy" id="48466"/>
    <lineage>
        <taxon>Bacteria</taxon>
        <taxon>Pseudomonadati</taxon>
        <taxon>Verrucomicrobiota</taxon>
        <taxon>Verrucomicrobiia</taxon>
        <taxon>Verrucomicrobiales</taxon>
        <taxon>Verrucomicrobiaceae</taxon>
        <taxon>Prosthecobacter</taxon>
    </lineage>
</organism>
<dbReference type="GO" id="GO:0008484">
    <property type="term" value="F:sulfuric ester hydrolase activity"/>
    <property type="evidence" value="ECO:0007669"/>
    <property type="project" value="TreeGrafter"/>
</dbReference>
<proteinExistence type="predicted"/>
<dbReference type="GO" id="GO:0005737">
    <property type="term" value="C:cytoplasm"/>
    <property type="evidence" value="ECO:0007669"/>
    <property type="project" value="TreeGrafter"/>
</dbReference>
<dbReference type="Proteomes" id="UP000590740">
    <property type="component" value="Unassembled WGS sequence"/>
</dbReference>
<keyword evidence="1" id="KW-0479">Metal-binding</keyword>
<gene>
    <name evidence="5" type="ORF">HNQ65_002000</name>
</gene>
<keyword evidence="2" id="KW-0378">Hydrolase</keyword>
<dbReference type="Gene3D" id="3.40.720.10">
    <property type="entry name" value="Alkaline Phosphatase, subunit A"/>
    <property type="match status" value="1"/>
</dbReference>
<comment type="caution">
    <text evidence="5">The sequence shown here is derived from an EMBL/GenBank/DDBJ whole genome shotgun (WGS) entry which is preliminary data.</text>
</comment>
<dbReference type="EMBL" id="JACHIG010000003">
    <property type="protein sequence ID" value="MBB5032423.1"/>
    <property type="molecule type" value="Genomic_DNA"/>
</dbReference>
<protein>
    <submittedName>
        <fullName evidence="5">Arylsulfatase A-like enzyme</fullName>
    </submittedName>
</protein>
<dbReference type="SUPFAM" id="SSF53649">
    <property type="entry name" value="Alkaline phosphatase-like"/>
    <property type="match status" value="1"/>
</dbReference>
<keyword evidence="6" id="KW-1185">Reference proteome</keyword>
<evidence type="ECO:0000256" key="1">
    <source>
        <dbReference type="ARBA" id="ARBA00022723"/>
    </source>
</evidence>
<dbReference type="InterPro" id="IPR000917">
    <property type="entry name" value="Sulfatase_N"/>
</dbReference>
<evidence type="ECO:0000313" key="6">
    <source>
        <dbReference type="Proteomes" id="UP000590740"/>
    </source>
</evidence>
<dbReference type="RefSeq" id="WP_184339350.1">
    <property type="nucleotide sequence ID" value="NZ_JACHIG010000003.1"/>
</dbReference>
<reference evidence="5 6" key="1">
    <citation type="submission" date="2020-08" db="EMBL/GenBank/DDBJ databases">
        <title>Genomic Encyclopedia of Type Strains, Phase IV (KMG-IV): sequencing the most valuable type-strain genomes for metagenomic binning, comparative biology and taxonomic classification.</title>
        <authorList>
            <person name="Goeker M."/>
        </authorList>
    </citation>
    <scope>NUCLEOTIDE SEQUENCE [LARGE SCALE GENOMIC DNA]</scope>
    <source>
        <strain evidence="5 6">DSM 12252</strain>
    </source>
</reference>
<evidence type="ECO:0000256" key="2">
    <source>
        <dbReference type="ARBA" id="ARBA00022801"/>
    </source>
</evidence>
<feature type="domain" description="Sulfatase N-terminal" evidence="4">
    <location>
        <begin position="32"/>
        <end position="384"/>
    </location>
</feature>